<evidence type="ECO:0000313" key="3">
    <source>
        <dbReference type="Proteomes" id="UP000177614"/>
    </source>
</evidence>
<organism evidence="2 3">
    <name type="scientific">Candidatus Abawacabacteria bacterium RBG_16_42_10</name>
    <dbReference type="NCBI Taxonomy" id="1817814"/>
    <lineage>
        <taxon>Bacteria</taxon>
        <taxon>Candidatus Abawacaibacteriota</taxon>
    </lineage>
</organism>
<dbReference type="STRING" id="1817814.A2V81_04520"/>
<dbReference type="EMBL" id="MEWR01000020">
    <property type="protein sequence ID" value="OGC81746.1"/>
    <property type="molecule type" value="Genomic_DNA"/>
</dbReference>
<dbReference type="Proteomes" id="UP000177614">
    <property type="component" value="Unassembled WGS sequence"/>
</dbReference>
<reference evidence="2 3" key="1">
    <citation type="journal article" date="2016" name="Nat. Commun.">
        <title>Thousands of microbial genomes shed light on interconnected biogeochemical processes in an aquifer system.</title>
        <authorList>
            <person name="Anantharaman K."/>
            <person name="Brown C.T."/>
            <person name="Hug L.A."/>
            <person name="Sharon I."/>
            <person name="Castelle C.J."/>
            <person name="Probst A.J."/>
            <person name="Thomas B.C."/>
            <person name="Singh A."/>
            <person name="Wilkins M.J."/>
            <person name="Karaoz U."/>
            <person name="Brodie E.L."/>
            <person name="Williams K.H."/>
            <person name="Hubbard S.S."/>
            <person name="Banfield J.F."/>
        </authorList>
    </citation>
    <scope>NUCLEOTIDE SEQUENCE [LARGE SCALE GENOMIC DNA]</scope>
</reference>
<accession>A0A1F4XJC3</accession>
<dbReference type="InterPro" id="IPR024439">
    <property type="entry name" value="RNHCP"/>
</dbReference>
<feature type="domain" description="RNHCP" evidence="1">
    <location>
        <begin position="8"/>
        <end position="95"/>
    </location>
</feature>
<comment type="caution">
    <text evidence="2">The sequence shown here is derived from an EMBL/GenBank/DDBJ whole genome shotgun (WGS) entry which is preliminary data.</text>
</comment>
<protein>
    <recommendedName>
        <fullName evidence="1">RNHCP domain-containing protein</fullName>
    </recommendedName>
</protein>
<name>A0A1F4XJC3_9BACT</name>
<gene>
    <name evidence="2" type="ORF">A2V81_04520</name>
</gene>
<dbReference type="AlphaFoldDB" id="A0A1F4XJC3"/>
<evidence type="ECO:0000313" key="2">
    <source>
        <dbReference type="EMBL" id="OGC81746.1"/>
    </source>
</evidence>
<dbReference type="Pfam" id="PF12647">
    <property type="entry name" value="RNHCP"/>
    <property type="match status" value="1"/>
</dbReference>
<proteinExistence type="predicted"/>
<evidence type="ECO:0000259" key="1">
    <source>
        <dbReference type="Pfam" id="PF12647"/>
    </source>
</evidence>
<sequence length="111" mass="12859">MKIIHRDEAFICQNCHTSVPKRGGGYSRDHCPYCLYGLHVDERLPGDRKSECHGLMKPTDIIYHTMKKTQQIVYTCSKCQHRFPVMVAKDDDKELIFKLMQDSAIAKMLDV</sequence>